<comment type="caution">
    <text evidence="8">The sequence shown here is derived from an EMBL/GenBank/DDBJ whole genome shotgun (WGS) entry which is preliminary data.</text>
</comment>
<feature type="region of interest" description="Disordered" evidence="7">
    <location>
        <begin position="417"/>
        <end position="469"/>
    </location>
</feature>
<comment type="similarity">
    <text evidence="2">Belongs to the SNF7 family.</text>
</comment>
<evidence type="ECO:0000256" key="4">
    <source>
        <dbReference type="ARBA" id="ARBA00040017"/>
    </source>
</evidence>
<dbReference type="GO" id="GO:0000815">
    <property type="term" value="C:ESCRT III complex"/>
    <property type="evidence" value="ECO:0007669"/>
    <property type="project" value="TreeGrafter"/>
</dbReference>
<dbReference type="PANTHER" id="PTHR22761:SF10">
    <property type="entry name" value="GH13992P"/>
    <property type="match status" value="1"/>
</dbReference>
<dbReference type="EMBL" id="BTGD01000010">
    <property type="protein sequence ID" value="GMM56697.1"/>
    <property type="molecule type" value="Genomic_DNA"/>
</dbReference>
<proteinExistence type="inferred from homology"/>
<organism evidence="8 9">
    <name type="scientific">Maudiozyma humilis</name>
    <name type="common">Sour dough yeast</name>
    <name type="synonym">Kazachstania humilis</name>
    <dbReference type="NCBI Taxonomy" id="51915"/>
    <lineage>
        <taxon>Eukaryota</taxon>
        <taxon>Fungi</taxon>
        <taxon>Dikarya</taxon>
        <taxon>Ascomycota</taxon>
        <taxon>Saccharomycotina</taxon>
        <taxon>Saccharomycetes</taxon>
        <taxon>Saccharomycetales</taxon>
        <taxon>Saccharomycetaceae</taxon>
        <taxon>Maudiozyma</taxon>
    </lineage>
</organism>
<feature type="coiled-coil region" evidence="6">
    <location>
        <begin position="267"/>
        <end position="294"/>
    </location>
</feature>
<evidence type="ECO:0000313" key="8">
    <source>
        <dbReference type="EMBL" id="GMM56697.1"/>
    </source>
</evidence>
<accession>A0AAV5S062</accession>
<dbReference type="GO" id="GO:0006900">
    <property type="term" value="P:vesicle budding from membrane"/>
    <property type="evidence" value="ECO:0007669"/>
    <property type="project" value="TreeGrafter"/>
</dbReference>
<keyword evidence="6" id="KW-0175">Coiled coil</keyword>
<keyword evidence="3" id="KW-0967">Endosome</keyword>
<dbReference type="PANTHER" id="PTHR22761">
    <property type="entry name" value="CHARGED MULTIVESICULAR BODY PROTEIN"/>
    <property type="match status" value="1"/>
</dbReference>
<dbReference type="GO" id="GO:0032511">
    <property type="term" value="P:late endosome to vacuole transport via multivesicular body sorting pathway"/>
    <property type="evidence" value="ECO:0007669"/>
    <property type="project" value="TreeGrafter"/>
</dbReference>
<evidence type="ECO:0000313" key="9">
    <source>
        <dbReference type="Proteomes" id="UP001377567"/>
    </source>
</evidence>
<sequence>MIRRDRFMLANPLFEVNNQQTPNKMAEEMQLPKSRLGSLYKDFRDMKELNKDGYEANVNTWKNFILKTRLNDKTKLTLHCGPKWLSSFRIDVYGEPKSIDIALDSLIEENVLLTTESFYDPQRRDIDKTSHEGNLLSTLFSYLSIGKTGISTRKHNTDTSYLKQMNLIIKDNVKDAAAMAQKTIKEDIVEKSSSPIDLIMDTDTFKNRSGISKAVKSENDQEIILYYLEHYTQTIVRDHDVVKIIPAVTSEENVDSTKEITESDINIVQVKTTISKLEREIVRLGEDIDSIISKQHSKEYHELSRESQKAMLKSRILAQRFKDRLTGNKENLTTVMQELRTSSTNKMIVDTLQKSHDTLKTINDSIGPVEKIEELMDSISEQQEISQQVTDTLANTDTITESIPDSEIEDELAELEKQMESKTTVSSDKEEEEVLSKLKNLRVGTDSLESSNTQPETHKEEDKTLISET</sequence>
<reference evidence="8 9" key="1">
    <citation type="journal article" date="2023" name="Elife">
        <title>Identification of key yeast species and microbe-microbe interactions impacting larval growth of Drosophila in the wild.</title>
        <authorList>
            <person name="Mure A."/>
            <person name="Sugiura Y."/>
            <person name="Maeda R."/>
            <person name="Honda K."/>
            <person name="Sakurai N."/>
            <person name="Takahashi Y."/>
            <person name="Watada M."/>
            <person name="Katoh T."/>
            <person name="Gotoh A."/>
            <person name="Gotoh Y."/>
            <person name="Taniguchi I."/>
            <person name="Nakamura K."/>
            <person name="Hayashi T."/>
            <person name="Katayama T."/>
            <person name="Uemura T."/>
            <person name="Hattori Y."/>
        </authorList>
    </citation>
    <scope>NUCLEOTIDE SEQUENCE [LARGE SCALE GENOMIC DNA]</scope>
    <source>
        <strain evidence="8 9">KH-74</strain>
    </source>
</reference>
<protein>
    <recommendedName>
        <fullName evidence="4">Vacuolar-sorting protein SNF7</fullName>
    </recommendedName>
    <alternativeName>
        <fullName evidence="5">Vacuolar protein-sorting-associated protein 32</fullName>
    </alternativeName>
</protein>
<evidence type="ECO:0000256" key="5">
    <source>
        <dbReference type="ARBA" id="ARBA00042586"/>
    </source>
</evidence>
<comment type="subcellular location">
    <subcellularLocation>
        <location evidence="1">Endosome</location>
    </subcellularLocation>
</comment>
<dbReference type="GO" id="GO:0005771">
    <property type="term" value="C:multivesicular body"/>
    <property type="evidence" value="ECO:0007669"/>
    <property type="project" value="TreeGrafter"/>
</dbReference>
<evidence type="ECO:0000256" key="1">
    <source>
        <dbReference type="ARBA" id="ARBA00004177"/>
    </source>
</evidence>
<evidence type="ECO:0000256" key="6">
    <source>
        <dbReference type="SAM" id="Coils"/>
    </source>
</evidence>
<keyword evidence="9" id="KW-1185">Reference proteome</keyword>
<dbReference type="Gene3D" id="6.10.140.1230">
    <property type="match status" value="1"/>
</dbReference>
<evidence type="ECO:0000256" key="7">
    <source>
        <dbReference type="SAM" id="MobiDB-lite"/>
    </source>
</evidence>
<evidence type="ECO:0000256" key="3">
    <source>
        <dbReference type="ARBA" id="ARBA00022753"/>
    </source>
</evidence>
<dbReference type="GO" id="GO:0009898">
    <property type="term" value="C:cytoplasmic side of plasma membrane"/>
    <property type="evidence" value="ECO:0007669"/>
    <property type="project" value="TreeGrafter"/>
</dbReference>
<evidence type="ECO:0000256" key="2">
    <source>
        <dbReference type="ARBA" id="ARBA00006190"/>
    </source>
</evidence>
<dbReference type="Proteomes" id="UP001377567">
    <property type="component" value="Unassembled WGS sequence"/>
</dbReference>
<name>A0AAV5S062_MAUHU</name>
<dbReference type="AlphaFoldDB" id="A0AAV5S062"/>
<feature type="compositionally biased region" description="Basic and acidic residues" evidence="7">
    <location>
        <begin position="456"/>
        <end position="469"/>
    </location>
</feature>
<dbReference type="InterPro" id="IPR005024">
    <property type="entry name" value="Snf7_fam"/>
</dbReference>
<gene>
    <name evidence="8" type="ORF">DAKH74_033130</name>
</gene>
<dbReference type="Pfam" id="PF03357">
    <property type="entry name" value="Snf7"/>
    <property type="match status" value="1"/>
</dbReference>